<keyword evidence="2" id="KW-1185">Reference proteome</keyword>
<evidence type="ECO:0000313" key="2">
    <source>
        <dbReference type="Proteomes" id="UP000383932"/>
    </source>
</evidence>
<protein>
    <submittedName>
        <fullName evidence="1">Uncharacterized protein</fullName>
    </submittedName>
</protein>
<gene>
    <name evidence="1" type="ORF">CTheo_8439</name>
</gene>
<accession>A0A5N5Q9N4</accession>
<dbReference type="Proteomes" id="UP000383932">
    <property type="component" value="Unassembled WGS sequence"/>
</dbReference>
<proteinExistence type="predicted"/>
<reference evidence="1 2" key="1">
    <citation type="journal article" date="2019" name="Fungal Biol. Biotechnol.">
        <title>Draft genome sequence of fastidious pathogen Ceratobasidium theobromae, which causes vascular-streak dieback in Theobroma cacao.</title>
        <authorList>
            <person name="Ali S.S."/>
            <person name="Asman A."/>
            <person name="Shao J."/>
            <person name="Firmansyah A.P."/>
            <person name="Susilo A.W."/>
            <person name="Rosmana A."/>
            <person name="McMahon P."/>
            <person name="Junaid M."/>
            <person name="Guest D."/>
            <person name="Kheng T.Y."/>
            <person name="Meinhardt L.W."/>
            <person name="Bailey B.A."/>
        </authorList>
    </citation>
    <scope>NUCLEOTIDE SEQUENCE [LARGE SCALE GENOMIC DNA]</scope>
    <source>
        <strain evidence="1 2">CT2</strain>
    </source>
</reference>
<dbReference type="AlphaFoldDB" id="A0A5N5Q9N4"/>
<sequence length="223" mass="25106">MEDVRCDFQSGKHILVDEMRVQMANSISAFLEQNSISSPELLLKAEAYKTMAELHVELEGYANTIDELIRTLKMEFETTMRYQNTAVKLIGHLSRSVLKLFKRDHSHISQVIRGCKLGEQIQQRLSPVADMSSEPELQLNLFSAFYSDSVVPAIEEAQYDTRDTRLLRAGNEFAQLIDSIFSLLVQNVTSTSRRMQDPGHAAGRLTSAYKGDLHKAPQSRGGV</sequence>
<dbReference type="EMBL" id="SSOP01000563">
    <property type="protein sequence ID" value="KAB5588117.1"/>
    <property type="molecule type" value="Genomic_DNA"/>
</dbReference>
<name>A0A5N5Q9N4_9AGAM</name>
<comment type="caution">
    <text evidence="1">The sequence shown here is derived from an EMBL/GenBank/DDBJ whole genome shotgun (WGS) entry which is preliminary data.</text>
</comment>
<evidence type="ECO:0000313" key="1">
    <source>
        <dbReference type="EMBL" id="KAB5588117.1"/>
    </source>
</evidence>
<organism evidence="1 2">
    <name type="scientific">Ceratobasidium theobromae</name>
    <dbReference type="NCBI Taxonomy" id="1582974"/>
    <lineage>
        <taxon>Eukaryota</taxon>
        <taxon>Fungi</taxon>
        <taxon>Dikarya</taxon>
        <taxon>Basidiomycota</taxon>
        <taxon>Agaricomycotina</taxon>
        <taxon>Agaricomycetes</taxon>
        <taxon>Cantharellales</taxon>
        <taxon>Ceratobasidiaceae</taxon>
        <taxon>Ceratobasidium</taxon>
    </lineage>
</organism>